<dbReference type="AlphaFoldDB" id="A0A8J6XR06"/>
<dbReference type="Proteomes" id="UP000629098">
    <property type="component" value="Unassembled WGS sequence"/>
</dbReference>
<evidence type="ECO:0000313" key="2">
    <source>
        <dbReference type="EMBL" id="MBD2774967.1"/>
    </source>
</evidence>
<sequence>MFRPVFTIFAQQYLKALLSDYGNVYLNEPIPRDPKLRIFKHPSRFNWGTEYLSKITAGSERVMISPEVIAEAELVDVLFEPEEEKSRTSLGLLGELVSIPCIIETLRWTPNQRNLRTCLGHWLTWTVEADGGIIPVDENPVYTEEENDQLDDDEENDQLDDDEENDQLDDVNKKLLIITPSITPERLQGFGARKTDLNIPGVYELAPAFYTTIVVTSELQQDASTLWLRILGRGSTQRTAIMELQELDVEHPHRAVVRQQLQQWYQLLSHGQMGKESKRLMQTLATC</sequence>
<dbReference type="EMBL" id="JACXAE010000072">
    <property type="protein sequence ID" value="MBD2774967.1"/>
    <property type="molecule type" value="Genomic_DNA"/>
</dbReference>
<organism evidence="2 3">
    <name type="scientific">Iningainema tapete BLCC-T55</name>
    <dbReference type="NCBI Taxonomy" id="2748662"/>
    <lineage>
        <taxon>Bacteria</taxon>
        <taxon>Bacillati</taxon>
        <taxon>Cyanobacteriota</taxon>
        <taxon>Cyanophyceae</taxon>
        <taxon>Nostocales</taxon>
        <taxon>Scytonemataceae</taxon>
        <taxon>Iningainema tapete</taxon>
    </lineage>
</organism>
<keyword evidence="3" id="KW-1185">Reference proteome</keyword>
<protein>
    <submittedName>
        <fullName evidence="2">Uncharacterized protein</fullName>
    </submittedName>
</protein>
<gene>
    <name evidence="2" type="ORF">ICL16_23590</name>
</gene>
<dbReference type="RefSeq" id="WP_190832609.1">
    <property type="nucleotide sequence ID" value="NZ_CAWPPI010000072.1"/>
</dbReference>
<evidence type="ECO:0000256" key="1">
    <source>
        <dbReference type="SAM" id="MobiDB-lite"/>
    </source>
</evidence>
<proteinExistence type="predicted"/>
<name>A0A8J6XR06_9CYAN</name>
<accession>A0A8J6XR06</accession>
<reference evidence="2" key="1">
    <citation type="submission" date="2020-09" db="EMBL/GenBank/DDBJ databases">
        <title>Iningainema tapete sp. nov. (Scytonemataceae, Cyanobacteria) from greenhouses in central Florida (USA) produces two types of nodularin with biosynthetic potential for microcystin-LR and anabaenopeptins.</title>
        <authorList>
            <person name="Berthold D.E."/>
            <person name="Lefler F.W."/>
            <person name="Huang I.-S."/>
            <person name="Abdulla H."/>
            <person name="Zimba P.V."/>
            <person name="Laughinghouse H.D. IV."/>
        </authorList>
    </citation>
    <scope>NUCLEOTIDE SEQUENCE</scope>
    <source>
        <strain evidence="2">BLCCT55</strain>
    </source>
</reference>
<feature type="region of interest" description="Disordered" evidence="1">
    <location>
        <begin position="144"/>
        <end position="166"/>
    </location>
</feature>
<comment type="caution">
    <text evidence="2">The sequence shown here is derived from an EMBL/GenBank/DDBJ whole genome shotgun (WGS) entry which is preliminary data.</text>
</comment>
<evidence type="ECO:0000313" key="3">
    <source>
        <dbReference type="Proteomes" id="UP000629098"/>
    </source>
</evidence>